<gene>
    <name evidence="1" type="ORF">EgrG_000828000</name>
</gene>
<accession>A0A068W7U2</accession>
<reference evidence="1" key="2">
    <citation type="submission" date="2014-06" db="EMBL/GenBank/DDBJ databases">
        <authorList>
            <person name="Aslett M."/>
        </authorList>
    </citation>
    <scope>NUCLEOTIDE SEQUENCE</scope>
</reference>
<proteinExistence type="predicted"/>
<dbReference type="WBParaSite" id="EgrG_000828000">
    <property type="protein sequence ID" value="EgrG_000828000"/>
    <property type="gene ID" value="EgrG_000828000"/>
</dbReference>
<reference evidence="3" key="3">
    <citation type="submission" date="2020-10" db="UniProtKB">
        <authorList>
            <consortium name="WormBaseParasite"/>
        </authorList>
    </citation>
    <scope>IDENTIFICATION</scope>
</reference>
<dbReference type="Proteomes" id="UP000492820">
    <property type="component" value="Unassembled WGS sequence"/>
</dbReference>
<evidence type="ECO:0000313" key="3">
    <source>
        <dbReference type="WBParaSite" id="EgrG_000828000"/>
    </source>
</evidence>
<dbReference type="AlphaFoldDB" id="A0A068W7U2"/>
<name>A0A068W7U2_ECHGR</name>
<organism evidence="1">
    <name type="scientific">Echinococcus granulosus</name>
    <name type="common">Hydatid tapeworm</name>
    <dbReference type="NCBI Taxonomy" id="6210"/>
    <lineage>
        <taxon>Eukaryota</taxon>
        <taxon>Metazoa</taxon>
        <taxon>Spiralia</taxon>
        <taxon>Lophotrochozoa</taxon>
        <taxon>Platyhelminthes</taxon>
        <taxon>Cestoda</taxon>
        <taxon>Eucestoda</taxon>
        <taxon>Cyclophyllidea</taxon>
        <taxon>Taeniidae</taxon>
        <taxon>Echinococcus</taxon>
        <taxon>Echinococcus granulosus group</taxon>
    </lineage>
</organism>
<evidence type="ECO:0000313" key="2">
    <source>
        <dbReference type="Proteomes" id="UP000492820"/>
    </source>
</evidence>
<sequence>MALKRMRRVYSMYLLINTFLDLKMSDLITYVTEKALSIKEKEKKFPFLSFRTRRKMELGEKGTKVLHTVPRLPDDERRHITRVEYIFSAEKVSGLLAWPTQQGTRGLIRITRVAPH</sequence>
<protein>
    <submittedName>
        <fullName evidence="3">30S ribosomal protein S8</fullName>
    </submittedName>
</protein>
<evidence type="ECO:0000313" key="1">
    <source>
        <dbReference type="EMBL" id="CDS15874.1"/>
    </source>
</evidence>
<reference evidence="1 2" key="1">
    <citation type="journal article" date="2013" name="Nature">
        <title>The genomes of four tapeworm species reveal adaptations to parasitism.</title>
        <authorList>
            <person name="Tsai I.J."/>
            <person name="Zarowiecki M."/>
            <person name="Holroyd N."/>
            <person name="Garciarrubio A."/>
            <person name="Sanchez-Flores A."/>
            <person name="Brooks K.L."/>
            <person name="Tracey A."/>
            <person name="Bobes R.J."/>
            <person name="Fragoso G."/>
            <person name="Sciutto E."/>
            <person name="Aslett M."/>
            <person name="Beasley H."/>
            <person name="Bennett H.M."/>
            <person name="Cai J."/>
            <person name="Camicia F."/>
            <person name="Clark R."/>
            <person name="Cucher M."/>
            <person name="De Silva N."/>
            <person name="Day T.A."/>
            <person name="Deplazes P."/>
            <person name="Estrada K."/>
            <person name="Fernandez C."/>
            <person name="Holland P.W."/>
            <person name="Hou J."/>
            <person name="Hu S."/>
            <person name="Huckvale T."/>
            <person name="Hung S.S."/>
            <person name="Kamenetzky L."/>
            <person name="Keane J.A."/>
            <person name="Kiss F."/>
            <person name="Koziol U."/>
            <person name="Lambert O."/>
            <person name="Liu K."/>
            <person name="Luo X."/>
            <person name="Luo Y."/>
            <person name="Macchiaroli N."/>
            <person name="Nichol S."/>
            <person name="Paps J."/>
            <person name="Parkinson J."/>
            <person name="Pouchkina-Stantcheva N."/>
            <person name="Riddiford N."/>
            <person name="Rosenzvit M."/>
            <person name="Salinas G."/>
            <person name="Wasmuth J.D."/>
            <person name="Zamanian M."/>
            <person name="Zheng Y."/>
            <person name="Cai X."/>
            <person name="Soberon X."/>
            <person name="Olson P.D."/>
            <person name="Laclette J.P."/>
            <person name="Brehm K."/>
            <person name="Berriman M."/>
            <person name="Garciarrubio A."/>
            <person name="Bobes R.J."/>
            <person name="Fragoso G."/>
            <person name="Sanchez-Flores A."/>
            <person name="Estrada K."/>
            <person name="Cevallos M.A."/>
            <person name="Morett E."/>
            <person name="Gonzalez V."/>
            <person name="Portillo T."/>
            <person name="Ochoa-Leyva A."/>
            <person name="Jose M.V."/>
            <person name="Sciutto E."/>
            <person name="Landa A."/>
            <person name="Jimenez L."/>
            <person name="Valdes V."/>
            <person name="Carrero J.C."/>
            <person name="Larralde C."/>
            <person name="Morales-Montor J."/>
            <person name="Limon-Lason J."/>
            <person name="Soberon X."/>
            <person name="Laclette J.P."/>
        </authorList>
    </citation>
    <scope>NUCLEOTIDE SEQUENCE [LARGE SCALE GENOMIC DNA]</scope>
</reference>
<dbReference type="EMBL" id="LK028576">
    <property type="protein sequence ID" value="CDS15874.1"/>
    <property type="molecule type" value="Genomic_DNA"/>
</dbReference>